<dbReference type="OrthoDB" id="9799036at2"/>
<dbReference type="Proteomes" id="UP000032076">
    <property type="component" value="Unassembled WGS sequence"/>
</dbReference>
<dbReference type="CDD" id="cd00586">
    <property type="entry name" value="4HBT"/>
    <property type="match status" value="1"/>
</dbReference>
<dbReference type="EMBL" id="JXLU01000010">
    <property type="protein sequence ID" value="KIO74183.1"/>
    <property type="molecule type" value="Genomic_DNA"/>
</dbReference>
<dbReference type="PANTHER" id="PTHR31793">
    <property type="entry name" value="4-HYDROXYBENZOYL-COA THIOESTERASE FAMILY MEMBER"/>
    <property type="match status" value="1"/>
</dbReference>
<evidence type="ECO:0000256" key="1">
    <source>
        <dbReference type="ARBA" id="ARBA00005953"/>
    </source>
</evidence>
<evidence type="ECO:0000313" key="4">
    <source>
        <dbReference type="EMBL" id="KIO74183.1"/>
    </source>
</evidence>
<dbReference type="RefSeq" id="WP_034770023.1">
    <property type="nucleotide sequence ID" value="NZ_CCRF01000050.1"/>
</dbReference>
<dbReference type="PATRIC" id="fig|35841.6.peg.1790"/>
<evidence type="ECO:0000313" key="6">
    <source>
        <dbReference type="Proteomes" id="UP000040576"/>
    </source>
</evidence>
<dbReference type="EMBL" id="CCRF01000050">
    <property type="protein sequence ID" value="CEE01553.1"/>
    <property type="molecule type" value="Genomic_DNA"/>
</dbReference>
<evidence type="ECO:0000313" key="3">
    <source>
        <dbReference type="EMBL" id="CEE01553.1"/>
    </source>
</evidence>
<accession>A0A090IYQ3</accession>
<dbReference type="SUPFAM" id="SSF54637">
    <property type="entry name" value="Thioesterase/thiol ester dehydrase-isomerase"/>
    <property type="match status" value="1"/>
</dbReference>
<comment type="similarity">
    <text evidence="1">Belongs to the 4-hydroxybenzoyl-CoA thioesterase family.</text>
</comment>
<dbReference type="KEGG" id="bthv:CQJ30_09035"/>
<dbReference type="PIRSF" id="PIRSF003230">
    <property type="entry name" value="YbgC"/>
    <property type="match status" value="1"/>
</dbReference>
<dbReference type="InterPro" id="IPR006684">
    <property type="entry name" value="YbgC/YbaW"/>
</dbReference>
<protein>
    <submittedName>
        <fullName evidence="3">Uncharacterized protein</fullName>
    </submittedName>
</protein>
<dbReference type="Proteomes" id="UP000040576">
    <property type="component" value="Unassembled WGS sequence"/>
</dbReference>
<sequence>MHEIEVYVRFSETDAAGHVNNTSYFLYMEEARTKFFNELGYGHHESLPGLNLILASTKCDYIAQSYAGQTLKVATTVSNIGNKSFTVEHLITNADSGTIIAKGTATLVSFDFEQQKTMPIPEVVRTNLEQFLQPQ</sequence>
<dbReference type="PANTHER" id="PTHR31793:SF27">
    <property type="entry name" value="NOVEL THIOESTERASE SUPERFAMILY DOMAIN AND SAPOSIN A-TYPE DOMAIN CONTAINING PROTEIN (0610012H03RIK)"/>
    <property type="match status" value="1"/>
</dbReference>
<proteinExistence type="inferred from homology"/>
<gene>
    <name evidence="4" type="ORF">B4167_0461</name>
    <name evidence="3" type="ORF">BT1A1_1725</name>
</gene>
<dbReference type="GO" id="GO:0047617">
    <property type="term" value="F:fatty acyl-CoA hydrolase activity"/>
    <property type="evidence" value="ECO:0007669"/>
    <property type="project" value="TreeGrafter"/>
</dbReference>
<keyword evidence="2" id="KW-0378">Hydrolase</keyword>
<dbReference type="AlphaFoldDB" id="A0A090IYQ3"/>
<dbReference type="Gene3D" id="3.10.129.10">
    <property type="entry name" value="Hotdog Thioesterase"/>
    <property type="match status" value="1"/>
</dbReference>
<keyword evidence="6" id="KW-1185">Reference proteome</keyword>
<dbReference type="InterPro" id="IPR050563">
    <property type="entry name" value="4-hydroxybenzoyl-CoA_TE"/>
</dbReference>
<name>A0A090IYQ3_9BACI</name>
<dbReference type="STRING" id="35841.B4167_0461"/>
<reference evidence="4 5" key="2">
    <citation type="submission" date="2015-01" db="EMBL/GenBank/DDBJ databases">
        <title>Draft Genome Sequences of Four Bacillus thermoamylovorans Strains, Isolated From Food Products.</title>
        <authorList>
            <person name="Krawcyk A.O."/>
            <person name="Berendsen E.M."/>
            <person name="Eijlander R.T."/>
            <person name="de Jong A."/>
            <person name="Wells-Bennik M."/>
            <person name="Kuipers O.P."/>
        </authorList>
    </citation>
    <scope>NUCLEOTIDE SEQUENCE [LARGE SCALE GENOMIC DNA]</scope>
    <source>
        <strain evidence="4 5">B4167</strain>
    </source>
</reference>
<evidence type="ECO:0000313" key="5">
    <source>
        <dbReference type="Proteomes" id="UP000032076"/>
    </source>
</evidence>
<evidence type="ECO:0000256" key="2">
    <source>
        <dbReference type="ARBA" id="ARBA00022801"/>
    </source>
</evidence>
<organism evidence="3 6">
    <name type="scientific">Caldibacillus thermoamylovorans</name>
    <dbReference type="NCBI Taxonomy" id="35841"/>
    <lineage>
        <taxon>Bacteria</taxon>
        <taxon>Bacillati</taxon>
        <taxon>Bacillota</taxon>
        <taxon>Bacilli</taxon>
        <taxon>Bacillales</taxon>
        <taxon>Bacillaceae</taxon>
        <taxon>Caldibacillus</taxon>
    </lineage>
</organism>
<reference evidence="3 6" key="1">
    <citation type="submission" date="2014-07" db="EMBL/GenBank/DDBJ databases">
        <authorList>
            <person name="Wibberg Daniel"/>
        </authorList>
    </citation>
    <scope>NUCLEOTIDE SEQUENCE [LARGE SCALE GENOMIC DNA]</scope>
</reference>
<dbReference type="InterPro" id="IPR029069">
    <property type="entry name" value="HotDog_dom_sf"/>
</dbReference>
<dbReference type="eggNOG" id="COG0824">
    <property type="taxonomic scope" value="Bacteria"/>
</dbReference>
<dbReference type="Pfam" id="PF13279">
    <property type="entry name" value="4HBT_2"/>
    <property type="match status" value="1"/>
</dbReference>